<proteinExistence type="inferred from homology"/>
<dbReference type="Pfam" id="PF01609">
    <property type="entry name" value="DDE_Tnp_1"/>
    <property type="match status" value="1"/>
</dbReference>
<feature type="domain" description="Transposase IS4-like" evidence="7">
    <location>
        <begin position="138"/>
        <end position="319"/>
    </location>
</feature>
<evidence type="ECO:0000259" key="7">
    <source>
        <dbReference type="Pfam" id="PF01609"/>
    </source>
</evidence>
<keyword evidence="5" id="KW-0233">DNA recombination</keyword>
<gene>
    <name evidence="9" type="ORF">SMIDD22_02034</name>
</gene>
<feature type="region of interest" description="Disordered" evidence="6">
    <location>
        <begin position="152"/>
        <end position="181"/>
    </location>
</feature>
<name>A0A139R6W6_STRMT</name>
<keyword evidence="4" id="KW-0238">DNA-binding</keyword>
<evidence type="ECO:0000256" key="4">
    <source>
        <dbReference type="ARBA" id="ARBA00023125"/>
    </source>
</evidence>
<comment type="similarity">
    <text evidence="2">Belongs to the transposase 11 family.</text>
</comment>
<dbReference type="AlphaFoldDB" id="A0A139R6W6"/>
<organism evidence="9 10">
    <name type="scientific">Streptococcus mitis</name>
    <dbReference type="NCBI Taxonomy" id="28037"/>
    <lineage>
        <taxon>Bacteria</taxon>
        <taxon>Bacillati</taxon>
        <taxon>Bacillota</taxon>
        <taxon>Bacilli</taxon>
        <taxon>Lactobacillales</taxon>
        <taxon>Streptococcaceae</taxon>
        <taxon>Streptococcus</taxon>
        <taxon>Streptococcus mitis group</taxon>
    </lineage>
</organism>
<protein>
    <submittedName>
        <fullName evidence="9">Mobile element protein</fullName>
    </submittedName>
</protein>
<dbReference type="PATRIC" id="fig|28037.238.peg.2408"/>
<evidence type="ECO:0000256" key="5">
    <source>
        <dbReference type="ARBA" id="ARBA00023172"/>
    </source>
</evidence>
<dbReference type="PANTHER" id="PTHR35604">
    <property type="entry name" value="TRANSPOSASE INSH FOR INSERTION SEQUENCE ELEMENT IS5A-RELATED"/>
    <property type="match status" value="1"/>
</dbReference>
<dbReference type="GO" id="GO:0006313">
    <property type="term" value="P:DNA transposition"/>
    <property type="evidence" value="ECO:0007669"/>
    <property type="project" value="InterPro"/>
</dbReference>
<dbReference type="EMBL" id="LQZD01000484">
    <property type="protein sequence ID" value="KXU10394.1"/>
    <property type="molecule type" value="Genomic_DNA"/>
</dbReference>
<evidence type="ECO:0000256" key="1">
    <source>
        <dbReference type="ARBA" id="ARBA00003544"/>
    </source>
</evidence>
<feature type="domain" description="Transposase InsH N-terminal" evidence="8">
    <location>
        <begin position="13"/>
        <end position="111"/>
    </location>
</feature>
<dbReference type="GO" id="GO:0004803">
    <property type="term" value="F:transposase activity"/>
    <property type="evidence" value="ECO:0007669"/>
    <property type="project" value="InterPro"/>
</dbReference>
<evidence type="ECO:0000313" key="9">
    <source>
        <dbReference type="EMBL" id="KXU10394.1"/>
    </source>
</evidence>
<evidence type="ECO:0000256" key="6">
    <source>
        <dbReference type="SAM" id="MobiDB-lite"/>
    </source>
</evidence>
<dbReference type="Proteomes" id="UP000070779">
    <property type="component" value="Unassembled WGS sequence"/>
</dbReference>
<dbReference type="InterPro" id="IPR008490">
    <property type="entry name" value="Transposase_InsH_N"/>
</dbReference>
<sequence>MRLFTDDEQLLSKLNAMGNPLERLDKVMNWALFTRVLIDIYDKPNKDKSKGGRPPYDFLMMFKVLLLQRLHNLSDDAMEYQLLDRLSFRRFVGCDEHKIPDAKTIWLYRERLTKSGKEDALFDLFYQTLEDSGLIAHKGQIVDASFVEAPKQRNNRDENKQIKEGHIPEEWNNNKRAQKDPDARWAKKGDQNYFGYKNHVSVDRKSKFIKKYELTAANVHDSNVLEELCDSNEPVFDDSAYIGQKVPEGCQHHTCRRAFRNKPLTDLDKRINQSISRVRCRVEHVFGFIETTMKGSTFRGVGKKRAKTNAMLTNLVYNICRFEQIQRLGLKTWA</sequence>
<comment type="caution">
    <text evidence="9">The sequence shown here is derived from an EMBL/GenBank/DDBJ whole genome shotgun (WGS) entry which is preliminary data.</text>
</comment>
<dbReference type="InterPro" id="IPR002559">
    <property type="entry name" value="Transposase_11"/>
</dbReference>
<dbReference type="GO" id="GO:0003677">
    <property type="term" value="F:DNA binding"/>
    <property type="evidence" value="ECO:0007669"/>
    <property type="project" value="UniProtKB-KW"/>
</dbReference>
<dbReference type="Pfam" id="PF05598">
    <property type="entry name" value="DUF772"/>
    <property type="match status" value="1"/>
</dbReference>
<reference evidence="9 10" key="1">
    <citation type="submission" date="2016-01" db="EMBL/GenBank/DDBJ databases">
        <title>Highly variable Streptococcus oralis are common among viridans streptococci isolated from primates.</title>
        <authorList>
            <person name="Denapaite D."/>
            <person name="Rieger M."/>
            <person name="Koendgen S."/>
            <person name="Brueckner R."/>
            <person name="Ochigava I."/>
            <person name="Kappeler P."/>
            <person name="Maetz-Rensing K."/>
            <person name="Leendertz F."/>
            <person name="Hakenbeck R."/>
        </authorList>
    </citation>
    <scope>NUCLEOTIDE SEQUENCE [LARGE SCALE GENOMIC DNA]</scope>
    <source>
        <strain evidence="9 10">DD22</strain>
    </source>
</reference>
<accession>A0A139R6W6</accession>
<dbReference type="NCBIfam" id="NF033581">
    <property type="entry name" value="transpos_IS5_4"/>
    <property type="match status" value="1"/>
</dbReference>
<keyword evidence="3" id="KW-0815">Transposition</keyword>
<dbReference type="PANTHER" id="PTHR35604:SF2">
    <property type="entry name" value="TRANSPOSASE INSH FOR INSERTION SEQUENCE ELEMENT IS5A-RELATED"/>
    <property type="match status" value="1"/>
</dbReference>
<comment type="function">
    <text evidence="1">Involved in the transposition of the insertion sequence IS5.</text>
</comment>
<evidence type="ECO:0000313" key="10">
    <source>
        <dbReference type="Proteomes" id="UP000070779"/>
    </source>
</evidence>
<evidence type="ECO:0000256" key="3">
    <source>
        <dbReference type="ARBA" id="ARBA00022578"/>
    </source>
</evidence>
<evidence type="ECO:0000256" key="2">
    <source>
        <dbReference type="ARBA" id="ARBA00010075"/>
    </source>
</evidence>
<evidence type="ECO:0000259" key="8">
    <source>
        <dbReference type="Pfam" id="PF05598"/>
    </source>
</evidence>
<dbReference type="InterPro" id="IPR047959">
    <property type="entry name" value="Transpos_IS5"/>
</dbReference>